<sequence>MLTAVLDLVLPGTCAGCGAKGARLCDGCVAELTASPARRGPDPSPAGLPDCWSAAPYTGVVRKAVVAYKERGAVALAGVLAQAATFTAVTAIGRTQASWARGRLAVVPVPSARRSLRGRGHDPVGRLAVLVARDLRALGVPARVWPGLVQARGVADQAGLSSAERAANLAGSLQVASPAGGPPAPVALLLDDIVTTGATLAEAARALRSAGVRTPLAVTVAATRRRSWKSLR</sequence>
<comment type="caution">
    <text evidence="2">The sequence shown here is derived from an EMBL/GenBank/DDBJ whole genome shotgun (WGS) entry which is preliminary data.</text>
</comment>
<dbReference type="PANTHER" id="PTHR47505:SF1">
    <property type="entry name" value="DNA UTILIZATION PROTEIN YHGH"/>
    <property type="match status" value="1"/>
</dbReference>
<dbReference type="Gene3D" id="3.40.50.2020">
    <property type="match status" value="1"/>
</dbReference>
<dbReference type="Proteomes" id="UP000295258">
    <property type="component" value="Unassembled WGS sequence"/>
</dbReference>
<accession>A0A4R4UND8</accession>
<evidence type="ECO:0000313" key="3">
    <source>
        <dbReference type="Proteomes" id="UP000295258"/>
    </source>
</evidence>
<dbReference type="RefSeq" id="WP_132604379.1">
    <property type="nucleotide sequence ID" value="NZ_SMKO01000187.1"/>
</dbReference>
<comment type="similarity">
    <text evidence="1">Belongs to the ComF/GntX family.</text>
</comment>
<gene>
    <name evidence="2" type="ORF">E1292_40850</name>
</gene>
<protein>
    <submittedName>
        <fullName evidence="2">ComF family protein</fullName>
    </submittedName>
</protein>
<name>A0A4R4UND8_9ACTN</name>
<dbReference type="AlphaFoldDB" id="A0A4R4UND8"/>
<evidence type="ECO:0000256" key="1">
    <source>
        <dbReference type="ARBA" id="ARBA00008007"/>
    </source>
</evidence>
<dbReference type="PANTHER" id="PTHR47505">
    <property type="entry name" value="DNA UTILIZATION PROTEIN YHGH"/>
    <property type="match status" value="1"/>
</dbReference>
<dbReference type="InterPro" id="IPR000836">
    <property type="entry name" value="PRTase_dom"/>
</dbReference>
<dbReference type="CDD" id="cd06223">
    <property type="entry name" value="PRTases_typeI"/>
    <property type="match status" value="1"/>
</dbReference>
<keyword evidence="3" id="KW-1185">Reference proteome</keyword>
<reference evidence="2 3" key="1">
    <citation type="submission" date="2019-03" db="EMBL/GenBank/DDBJ databases">
        <title>Draft genome sequences of novel Actinobacteria.</title>
        <authorList>
            <person name="Sahin N."/>
            <person name="Ay H."/>
            <person name="Saygin H."/>
        </authorList>
    </citation>
    <scope>NUCLEOTIDE SEQUENCE [LARGE SCALE GENOMIC DNA]</scope>
    <source>
        <strain evidence="2 3">KC310</strain>
    </source>
</reference>
<dbReference type="InterPro" id="IPR051910">
    <property type="entry name" value="ComF/GntX_DNA_util-trans"/>
</dbReference>
<organism evidence="2 3">
    <name type="scientific">Nonomuraea deserti</name>
    <dbReference type="NCBI Taxonomy" id="1848322"/>
    <lineage>
        <taxon>Bacteria</taxon>
        <taxon>Bacillati</taxon>
        <taxon>Actinomycetota</taxon>
        <taxon>Actinomycetes</taxon>
        <taxon>Streptosporangiales</taxon>
        <taxon>Streptosporangiaceae</taxon>
        <taxon>Nonomuraea</taxon>
    </lineage>
</organism>
<proteinExistence type="inferred from homology"/>
<dbReference type="SUPFAM" id="SSF53271">
    <property type="entry name" value="PRTase-like"/>
    <property type="match status" value="1"/>
</dbReference>
<dbReference type="InterPro" id="IPR029057">
    <property type="entry name" value="PRTase-like"/>
</dbReference>
<dbReference type="EMBL" id="SMKO01000187">
    <property type="protein sequence ID" value="TDC93371.1"/>
    <property type="molecule type" value="Genomic_DNA"/>
</dbReference>
<evidence type="ECO:0000313" key="2">
    <source>
        <dbReference type="EMBL" id="TDC93371.1"/>
    </source>
</evidence>